<organism evidence="2 3">
    <name type="scientific">Vespula squamosa</name>
    <name type="common">Southern yellow jacket</name>
    <name type="synonym">Wasp</name>
    <dbReference type="NCBI Taxonomy" id="30214"/>
    <lineage>
        <taxon>Eukaryota</taxon>
        <taxon>Metazoa</taxon>
        <taxon>Ecdysozoa</taxon>
        <taxon>Arthropoda</taxon>
        <taxon>Hexapoda</taxon>
        <taxon>Insecta</taxon>
        <taxon>Pterygota</taxon>
        <taxon>Neoptera</taxon>
        <taxon>Endopterygota</taxon>
        <taxon>Hymenoptera</taxon>
        <taxon>Apocrita</taxon>
        <taxon>Aculeata</taxon>
        <taxon>Vespoidea</taxon>
        <taxon>Vespidae</taxon>
        <taxon>Vespinae</taxon>
        <taxon>Vespula</taxon>
    </lineage>
</organism>
<dbReference type="AlphaFoldDB" id="A0ABD2A0S3"/>
<name>A0ABD2A0S3_VESSQ</name>
<proteinExistence type="predicted"/>
<comment type="caution">
    <text evidence="2">The sequence shown here is derived from an EMBL/GenBank/DDBJ whole genome shotgun (WGS) entry which is preliminary data.</text>
</comment>
<gene>
    <name evidence="2" type="ORF">V1478_016771</name>
</gene>
<keyword evidence="1" id="KW-0812">Transmembrane</keyword>
<feature type="transmembrane region" description="Helical" evidence="1">
    <location>
        <begin position="41"/>
        <end position="60"/>
    </location>
</feature>
<dbReference type="EMBL" id="JAUDFV010000157">
    <property type="protein sequence ID" value="KAL2714214.1"/>
    <property type="molecule type" value="Genomic_DNA"/>
</dbReference>
<keyword evidence="1" id="KW-1133">Transmembrane helix</keyword>
<keyword evidence="1" id="KW-0472">Membrane</keyword>
<reference evidence="2 3" key="1">
    <citation type="journal article" date="2024" name="Ann. Entomol. Soc. Am.">
        <title>Genomic analyses of the southern and eastern yellowjacket wasps (Hymenoptera: Vespidae) reveal evolutionary signatures of social life.</title>
        <authorList>
            <person name="Catto M.A."/>
            <person name="Caine P.B."/>
            <person name="Orr S.E."/>
            <person name="Hunt B.G."/>
            <person name="Goodisman M.A.D."/>
        </authorList>
    </citation>
    <scope>NUCLEOTIDE SEQUENCE [LARGE SCALE GENOMIC DNA]</scope>
    <source>
        <strain evidence="2">233</strain>
        <tissue evidence="2">Head and thorax</tissue>
    </source>
</reference>
<evidence type="ECO:0000313" key="3">
    <source>
        <dbReference type="Proteomes" id="UP001607302"/>
    </source>
</evidence>
<dbReference type="Proteomes" id="UP001607302">
    <property type="component" value="Unassembled WGS sequence"/>
</dbReference>
<evidence type="ECO:0000256" key="1">
    <source>
        <dbReference type="SAM" id="Phobius"/>
    </source>
</evidence>
<evidence type="ECO:0000313" key="2">
    <source>
        <dbReference type="EMBL" id="KAL2714214.1"/>
    </source>
</evidence>
<accession>A0ABD2A0S3</accession>
<sequence>MIMALSSWTSSIIIQNINYFTALRIKQITFRKYFWRIDNCISIKFFVLIIFTSQMIPFYYNDDQLTIFEIKNRKT</sequence>
<protein>
    <submittedName>
        <fullName evidence="2">Uncharacterized protein</fullName>
    </submittedName>
</protein>
<keyword evidence="3" id="KW-1185">Reference proteome</keyword>